<sequence>MASPGFVCANWAPDNTDCKKAGRYTCKNCLLVIYCGATCQKTHWPQHKFECKSPLGKATWQPAWVLENRMPAFIGQGLGESFGDRKYLWGNVPAFDVLQLESNEGDQYSNDLRVLFAASGDLRNIVTTIAHLPSSYSHYIEMTINDRDFDIVARNIILLLIALVVPNSDEAVDCIIHIWYSVLIRESDNDILQHQIRPLIEDVCMKIRDIEPEQILGKTWKFGQRSLSVVLEKSSWNRLLSFMDVPASLNAQQAQETRTVITLAESRTDYRDRYMYCLSSSQRIAFNKFREDGLLLPFGFPRHDFRVPNPTFFQTADIWPMPDNADPRHGWSLEEVVNISGGAATADMYGKLFFYLRGMLKSFLNRLLNLNASFKLLHLDAASLPEYLEADTFSRIEVSNISDYGWIGIHRTLGFMTPLLQTPLMNPHATLITLFMNAVEEAMTNEDRLKDLTPHSKSTKKLLKYLPPIRRAVSKYDPSLISFNVGRDITTTYDHIFDRYTKEFKFHEVAEFLQVEMKDKHTIIEKWPYRLKLQPGQPKAQEEFDRCLVGGMSSKERYVEWKRTG</sequence>
<evidence type="ECO:0000256" key="1">
    <source>
        <dbReference type="ARBA" id="ARBA00022723"/>
    </source>
</evidence>
<evidence type="ECO:0000256" key="2">
    <source>
        <dbReference type="ARBA" id="ARBA00022771"/>
    </source>
</evidence>
<evidence type="ECO:0000256" key="4">
    <source>
        <dbReference type="PROSITE-ProRule" id="PRU00134"/>
    </source>
</evidence>
<evidence type="ECO:0000313" key="7">
    <source>
        <dbReference type="Proteomes" id="UP001610335"/>
    </source>
</evidence>
<dbReference type="InterPro" id="IPR027974">
    <property type="entry name" value="DUF4470"/>
</dbReference>
<keyword evidence="7" id="KW-1185">Reference proteome</keyword>
<comment type="caution">
    <text evidence="6">The sequence shown here is derived from an EMBL/GenBank/DDBJ whole genome shotgun (WGS) entry which is preliminary data.</text>
</comment>
<accession>A0ABR4J411</accession>
<dbReference type="Gene3D" id="6.10.140.2220">
    <property type="match status" value="1"/>
</dbReference>
<dbReference type="SUPFAM" id="SSF144232">
    <property type="entry name" value="HIT/MYND zinc finger-like"/>
    <property type="match status" value="1"/>
</dbReference>
<feature type="domain" description="MYND-type" evidence="5">
    <location>
        <begin position="5"/>
        <end position="51"/>
    </location>
</feature>
<evidence type="ECO:0000313" key="6">
    <source>
        <dbReference type="EMBL" id="KAL2833788.1"/>
    </source>
</evidence>
<keyword evidence="1" id="KW-0479">Metal-binding</keyword>
<protein>
    <recommendedName>
        <fullName evidence="5">MYND-type domain-containing protein</fullName>
    </recommendedName>
</protein>
<dbReference type="EMBL" id="JBFXLS010000003">
    <property type="protein sequence ID" value="KAL2833788.1"/>
    <property type="molecule type" value="Genomic_DNA"/>
</dbReference>
<dbReference type="Pfam" id="PF14737">
    <property type="entry name" value="DUF4470"/>
    <property type="match status" value="1"/>
</dbReference>
<reference evidence="6 7" key="1">
    <citation type="submission" date="2024-07" db="EMBL/GenBank/DDBJ databases">
        <title>Section-level genome sequencing and comparative genomics of Aspergillus sections Usti and Cavernicolus.</title>
        <authorList>
            <consortium name="Lawrence Berkeley National Laboratory"/>
            <person name="Nybo J.L."/>
            <person name="Vesth T.C."/>
            <person name="Theobald S."/>
            <person name="Frisvad J.C."/>
            <person name="Larsen T.O."/>
            <person name="Kjaerboelling I."/>
            <person name="Rothschild-Mancinelli K."/>
            <person name="Lyhne E.K."/>
            <person name="Kogle M.E."/>
            <person name="Barry K."/>
            <person name="Clum A."/>
            <person name="Na H."/>
            <person name="Ledsgaard L."/>
            <person name="Lin J."/>
            <person name="Lipzen A."/>
            <person name="Kuo A."/>
            <person name="Riley R."/>
            <person name="Mondo S."/>
            <person name="LaButti K."/>
            <person name="Haridas S."/>
            <person name="Pangalinan J."/>
            <person name="Salamov A.A."/>
            <person name="Simmons B.A."/>
            <person name="Magnuson J.K."/>
            <person name="Chen J."/>
            <person name="Drula E."/>
            <person name="Henrissat B."/>
            <person name="Wiebenga A."/>
            <person name="Lubbers R.J."/>
            <person name="Gomes A.C."/>
            <person name="Makela M.R."/>
            <person name="Stajich J."/>
            <person name="Grigoriev I.V."/>
            <person name="Mortensen U.H."/>
            <person name="De vries R.P."/>
            <person name="Baker S.E."/>
            <person name="Andersen M.R."/>
        </authorList>
    </citation>
    <scope>NUCLEOTIDE SEQUENCE [LARGE SCALE GENOMIC DNA]</scope>
    <source>
        <strain evidence="6 7">CBS 600.67</strain>
    </source>
</reference>
<keyword evidence="2 4" id="KW-0863">Zinc-finger</keyword>
<dbReference type="Pfam" id="PF01753">
    <property type="entry name" value="zf-MYND"/>
    <property type="match status" value="1"/>
</dbReference>
<evidence type="ECO:0000256" key="3">
    <source>
        <dbReference type="ARBA" id="ARBA00022833"/>
    </source>
</evidence>
<dbReference type="PROSITE" id="PS50865">
    <property type="entry name" value="ZF_MYND_2"/>
    <property type="match status" value="1"/>
</dbReference>
<proteinExistence type="predicted"/>
<evidence type="ECO:0000259" key="5">
    <source>
        <dbReference type="PROSITE" id="PS50865"/>
    </source>
</evidence>
<organism evidence="6 7">
    <name type="scientific">Aspergillus cavernicola</name>
    <dbReference type="NCBI Taxonomy" id="176166"/>
    <lineage>
        <taxon>Eukaryota</taxon>
        <taxon>Fungi</taxon>
        <taxon>Dikarya</taxon>
        <taxon>Ascomycota</taxon>
        <taxon>Pezizomycotina</taxon>
        <taxon>Eurotiomycetes</taxon>
        <taxon>Eurotiomycetidae</taxon>
        <taxon>Eurotiales</taxon>
        <taxon>Aspergillaceae</taxon>
        <taxon>Aspergillus</taxon>
        <taxon>Aspergillus subgen. Nidulantes</taxon>
    </lineage>
</organism>
<name>A0ABR4J411_9EURO</name>
<gene>
    <name evidence="6" type="ORF">BDW59DRAFT_156589</name>
</gene>
<dbReference type="Proteomes" id="UP001610335">
    <property type="component" value="Unassembled WGS sequence"/>
</dbReference>
<keyword evidence="3" id="KW-0862">Zinc</keyword>
<dbReference type="InterPro" id="IPR002893">
    <property type="entry name" value="Znf_MYND"/>
</dbReference>